<evidence type="ECO:0000313" key="2">
    <source>
        <dbReference type="Proteomes" id="UP001355206"/>
    </source>
</evidence>
<comment type="caution">
    <text evidence="1">The sequence shown here is derived from an EMBL/GenBank/DDBJ whole genome shotgun (WGS) entry which is preliminary data.</text>
</comment>
<gene>
    <name evidence="1" type="ORF">MOTC310_27120</name>
</gene>
<dbReference type="Proteomes" id="UP001355206">
    <property type="component" value="Unassembled WGS sequence"/>
</dbReference>
<accession>A0ABU7TX56</accession>
<name>A0ABU7TX56_9HYPH</name>
<keyword evidence="2" id="KW-1185">Reference proteome</keyword>
<dbReference type="EMBL" id="MLCA01000014">
    <property type="protein sequence ID" value="MEE7493892.1"/>
    <property type="molecule type" value="Genomic_DNA"/>
</dbReference>
<evidence type="ECO:0000313" key="1">
    <source>
        <dbReference type="EMBL" id="MEE7493892.1"/>
    </source>
</evidence>
<sequence>MRKATEVADQEIEAAVDAVLADFATEAYLLAKGRTLDLVETPDTNTRAVEALTTDKPAWKRNMVQTAILLSNSIGR</sequence>
<reference evidence="1 2" key="1">
    <citation type="journal article" date="2012" name="Genet. Mol. Biol.">
        <title>Analysis of 16S rRNA and mxaF genes revealing insights into Methylobacterium niche-specific plant association.</title>
        <authorList>
            <person name="Dourado M.N."/>
            <person name="Andreote F.D."/>
            <person name="Dini-Andreote F."/>
            <person name="Conti R."/>
            <person name="Araujo J.M."/>
            <person name="Araujo W.L."/>
        </authorList>
    </citation>
    <scope>NUCLEOTIDE SEQUENCE [LARGE SCALE GENOMIC DNA]</scope>
    <source>
        <strain evidence="1 2">TC3-10</strain>
    </source>
</reference>
<organism evidence="1 2">
    <name type="scientific">Methylobacterium oryzae</name>
    <dbReference type="NCBI Taxonomy" id="334852"/>
    <lineage>
        <taxon>Bacteria</taxon>
        <taxon>Pseudomonadati</taxon>
        <taxon>Pseudomonadota</taxon>
        <taxon>Alphaproteobacteria</taxon>
        <taxon>Hyphomicrobiales</taxon>
        <taxon>Methylobacteriaceae</taxon>
        <taxon>Methylobacterium</taxon>
    </lineage>
</organism>
<proteinExistence type="predicted"/>
<protein>
    <submittedName>
        <fullName evidence="1">Uncharacterized protein</fullName>
    </submittedName>
</protein>